<comment type="caution">
    <text evidence="1">The sequence shown here is derived from an EMBL/GenBank/DDBJ whole genome shotgun (WGS) entry which is preliminary data.</text>
</comment>
<feature type="non-terminal residue" evidence="1">
    <location>
        <position position="1"/>
    </location>
</feature>
<gene>
    <name evidence="1" type="ORF">BaRGS_00013527</name>
</gene>
<sequence length="92" mass="10059">ENGVNLFFYTSLRTRKRNRQTTGKHLGAEFTTVSSLTTSCSLALGTGSGAKGRPFLMRVAGDVTRPVLSTIATQLRVWLTGGFHRVRKTSTK</sequence>
<evidence type="ECO:0000313" key="2">
    <source>
        <dbReference type="Proteomes" id="UP001519460"/>
    </source>
</evidence>
<dbReference type="Proteomes" id="UP001519460">
    <property type="component" value="Unassembled WGS sequence"/>
</dbReference>
<organism evidence="1 2">
    <name type="scientific">Batillaria attramentaria</name>
    <dbReference type="NCBI Taxonomy" id="370345"/>
    <lineage>
        <taxon>Eukaryota</taxon>
        <taxon>Metazoa</taxon>
        <taxon>Spiralia</taxon>
        <taxon>Lophotrochozoa</taxon>
        <taxon>Mollusca</taxon>
        <taxon>Gastropoda</taxon>
        <taxon>Caenogastropoda</taxon>
        <taxon>Sorbeoconcha</taxon>
        <taxon>Cerithioidea</taxon>
        <taxon>Batillariidae</taxon>
        <taxon>Batillaria</taxon>
    </lineage>
</organism>
<proteinExistence type="predicted"/>
<protein>
    <submittedName>
        <fullName evidence="1">Uncharacterized protein</fullName>
    </submittedName>
</protein>
<evidence type="ECO:0000313" key="1">
    <source>
        <dbReference type="EMBL" id="KAK7495345.1"/>
    </source>
</evidence>
<name>A0ABD0L7V9_9CAEN</name>
<keyword evidence="2" id="KW-1185">Reference proteome</keyword>
<dbReference type="AlphaFoldDB" id="A0ABD0L7V9"/>
<accession>A0ABD0L7V9</accession>
<reference evidence="1 2" key="1">
    <citation type="journal article" date="2023" name="Sci. Data">
        <title>Genome assembly of the Korean intertidal mud-creeper Batillaria attramentaria.</title>
        <authorList>
            <person name="Patra A.K."/>
            <person name="Ho P.T."/>
            <person name="Jun S."/>
            <person name="Lee S.J."/>
            <person name="Kim Y."/>
            <person name="Won Y.J."/>
        </authorList>
    </citation>
    <scope>NUCLEOTIDE SEQUENCE [LARGE SCALE GENOMIC DNA]</scope>
    <source>
        <strain evidence="1">Wonlab-2016</strain>
    </source>
</reference>
<feature type="non-terminal residue" evidence="1">
    <location>
        <position position="92"/>
    </location>
</feature>
<dbReference type="EMBL" id="JACVVK020000076">
    <property type="protein sequence ID" value="KAK7495345.1"/>
    <property type="molecule type" value="Genomic_DNA"/>
</dbReference>